<proteinExistence type="predicted"/>
<protein>
    <submittedName>
        <fullName evidence="2">Uncharacterized protein</fullName>
    </submittedName>
</protein>
<evidence type="ECO:0000313" key="3">
    <source>
        <dbReference type="Proteomes" id="UP001432222"/>
    </source>
</evidence>
<keyword evidence="3" id="KW-1185">Reference proteome</keyword>
<name>A0ABZ1U5J1_9ACTN</name>
<evidence type="ECO:0000313" key="2">
    <source>
        <dbReference type="EMBL" id="WUQ86403.1"/>
    </source>
</evidence>
<dbReference type="RefSeq" id="WP_328957027.1">
    <property type="nucleotide sequence ID" value="NZ_CP108110.1"/>
</dbReference>
<sequence>MTTADRTPHPWSLADSSTTEALAPDRERARRRALRHPAVGRRRERRPESAA</sequence>
<organism evidence="2 3">
    <name type="scientific">Kitasatospora purpeofusca</name>
    <dbReference type="NCBI Taxonomy" id="67352"/>
    <lineage>
        <taxon>Bacteria</taxon>
        <taxon>Bacillati</taxon>
        <taxon>Actinomycetota</taxon>
        <taxon>Actinomycetes</taxon>
        <taxon>Kitasatosporales</taxon>
        <taxon>Streptomycetaceae</taxon>
        <taxon>Kitasatospora</taxon>
    </lineage>
</organism>
<dbReference type="EMBL" id="CP108110">
    <property type="protein sequence ID" value="WUQ86403.1"/>
    <property type="molecule type" value="Genomic_DNA"/>
</dbReference>
<feature type="region of interest" description="Disordered" evidence="1">
    <location>
        <begin position="1"/>
        <end position="51"/>
    </location>
</feature>
<accession>A0ABZ1U5J1</accession>
<feature type="compositionally biased region" description="Basic residues" evidence="1">
    <location>
        <begin position="29"/>
        <end position="44"/>
    </location>
</feature>
<gene>
    <name evidence="2" type="ORF">OHA16_27675</name>
</gene>
<dbReference type="Proteomes" id="UP001432222">
    <property type="component" value="Chromosome"/>
</dbReference>
<reference evidence="2" key="1">
    <citation type="submission" date="2022-10" db="EMBL/GenBank/DDBJ databases">
        <title>The complete genomes of actinobacterial strains from the NBC collection.</title>
        <authorList>
            <person name="Joergensen T.S."/>
            <person name="Alvarez Arevalo M."/>
            <person name="Sterndorff E.B."/>
            <person name="Faurdal D."/>
            <person name="Vuksanovic O."/>
            <person name="Mourched A.-S."/>
            <person name="Charusanti P."/>
            <person name="Shaw S."/>
            <person name="Blin K."/>
            <person name="Weber T."/>
        </authorList>
    </citation>
    <scope>NUCLEOTIDE SEQUENCE</scope>
    <source>
        <strain evidence="2">NBC_00222</strain>
    </source>
</reference>
<evidence type="ECO:0000256" key="1">
    <source>
        <dbReference type="SAM" id="MobiDB-lite"/>
    </source>
</evidence>